<proteinExistence type="predicted"/>
<evidence type="ECO:0008006" key="3">
    <source>
        <dbReference type="Google" id="ProtNLM"/>
    </source>
</evidence>
<dbReference type="EMBL" id="BSDT01000001">
    <property type="protein sequence ID" value="GLI41129.1"/>
    <property type="molecule type" value="Genomic_DNA"/>
</dbReference>
<name>A0A9W6LFZ0_9ACTN</name>
<accession>A0A9W6LFZ0</accession>
<protein>
    <recommendedName>
        <fullName evidence="3">DUF3558 domain-containing protein</fullName>
    </recommendedName>
</protein>
<comment type="caution">
    <text evidence="1">The sequence shown here is derived from an EMBL/GenBank/DDBJ whole genome shotgun (WGS) entry which is preliminary data.</text>
</comment>
<keyword evidence="2" id="KW-1185">Reference proteome</keyword>
<gene>
    <name evidence="1" type="ORF">GALLR39Z86_09790</name>
</gene>
<organism evidence="1 2">
    <name type="scientific">Glycomyces algeriensis</name>
    <dbReference type="NCBI Taxonomy" id="256037"/>
    <lineage>
        <taxon>Bacteria</taxon>
        <taxon>Bacillati</taxon>
        <taxon>Actinomycetota</taxon>
        <taxon>Actinomycetes</taxon>
        <taxon>Glycomycetales</taxon>
        <taxon>Glycomycetaceae</taxon>
        <taxon>Glycomyces</taxon>
    </lineage>
</organism>
<evidence type="ECO:0000313" key="1">
    <source>
        <dbReference type="EMBL" id="GLI41129.1"/>
    </source>
</evidence>
<dbReference type="Proteomes" id="UP001144313">
    <property type="component" value="Unassembled WGS sequence"/>
</dbReference>
<dbReference type="AlphaFoldDB" id="A0A9W6LFZ0"/>
<sequence>MLISISAAIAVVAVVIILARPLPYRNQLPAAWGDDCLGDPAVISDVFSPAAFSQARIDHGRFLDDPWYECSWTWNPGGGSAEHQSISLEVKVLADDEFEDYSGLIETIRSSDFEQIDAESIAGFDSGYCSSSIGGTSQFVCRGAAGNLQVGIVATGGNDEVGDSGITVEDYLVEVGAFVREQLAR</sequence>
<evidence type="ECO:0000313" key="2">
    <source>
        <dbReference type="Proteomes" id="UP001144313"/>
    </source>
</evidence>
<reference evidence="1" key="1">
    <citation type="submission" date="2022-12" db="EMBL/GenBank/DDBJ databases">
        <title>Reference genome sequencing for broad-spectrum identification of bacterial and archaeal isolates by mass spectrometry.</title>
        <authorList>
            <person name="Sekiguchi Y."/>
            <person name="Tourlousse D.M."/>
        </authorList>
    </citation>
    <scope>NUCLEOTIDE SEQUENCE</scope>
    <source>
        <strain evidence="1">LLR39Z86</strain>
    </source>
</reference>
<dbReference type="RefSeq" id="WP_310296472.1">
    <property type="nucleotide sequence ID" value="NZ_JAVDYH010000001.1"/>
</dbReference>